<dbReference type="AlphaFoldDB" id="A0A4P6EMG4"/>
<evidence type="ECO:0000313" key="2">
    <source>
        <dbReference type="Proteomes" id="UP000291758"/>
    </source>
</evidence>
<name>A0A4P6EMG4_9MICO</name>
<gene>
    <name evidence="1" type="ORF">ET495_10540</name>
</gene>
<evidence type="ECO:0000313" key="1">
    <source>
        <dbReference type="EMBL" id="QAY63615.1"/>
    </source>
</evidence>
<evidence type="ECO:0008006" key="3">
    <source>
        <dbReference type="Google" id="ProtNLM"/>
    </source>
</evidence>
<dbReference type="RefSeq" id="WP_129204777.1">
    <property type="nucleotide sequence ID" value="NZ_CP035495.1"/>
</dbReference>
<accession>A0A4P6EMG4</accession>
<dbReference type="InterPro" id="IPR046237">
    <property type="entry name" value="DUF6270"/>
</dbReference>
<dbReference type="Proteomes" id="UP000291758">
    <property type="component" value="Chromosome"/>
</dbReference>
<keyword evidence="2" id="KW-1185">Reference proteome</keyword>
<sequence length="260" mass="27708">MTGDPHAPGIGVFIWGSCVSRDTYSRMTPGTYRLLAYVARQSAISAATPPVTGVAPPRLDSAFQERMVRGDFESNLLPMIKAAATSIDVLLVDLTDERLGVLTVPDGTAITRSNELIASGADRSLREEYAHRTFGSDAHFETWLDAVDAVGRSIRAAAPGLRIVLLDIAWARHFENGEPTPASYGLSAAAGNGLMRRYVDAAAAALRAHVVSLPESAVTADAAHVWGEAPFHYTSATYAKAVTAIERILNTAPQPPRPEG</sequence>
<dbReference type="KEGG" id="xyl:ET495_10540"/>
<proteinExistence type="predicted"/>
<dbReference type="EMBL" id="CP035495">
    <property type="protein sequence ID" value="QAY63615.1"/>
    <property type="molecule type" value="Genomic_DNA"/>
</dbReference>
<reference evidence="1 2" key="1">
    <citation type="submission" date="2019-01" db="EMBL/GenBank/DDBJ databases">
        <title>Genome sequencing of strain 2JSPR-7.</title>
        <authorList>
            <person name="Heo J."/>
            <person name="Kim S.-J."/>
            <person name="Kim J.-S."/>
            <person name="Hong S.-B."/>
            <person name="Kwon S.-W."/>
        </authorList>
    </citation>
    <scope>NUCLEOTIDE SEQUENCE [LARGE SCALE GENOMIC DNA]</scope>
    <source>
        <strain evidence="1 2">2JSPR-7</strain>
    </source>
</reference>
<dbReference type="Pfam" id="PF19786">
    <property type="entry name" value="DUF6270"/>
    <property type="match status" value="1"/>
</dbReference>
<organism evidence="1 2">
    <name type="scientific">Xylanimonas allomyrinae</name>
    <dbReference type="NCBI Taxonomy" id="2509459"/>
    <lineage>
        <taxon>Bacteria</taxon>
        <taxon>Bacillati</taxon>
        <taxon>Actinomycetota</taxon>
        <taxon>Actinomycetes</taxon>
        <taxon>Micrococcales</taxon>
        <taxon>Promicromonosporaceae</taxon>
        <taxon>Xylanimonas</taxon>
    </lineage>
</organism>
<protein>
    <recommendedName>
        <fullName evidence="3">SGNH/GDSL hydrolase family protein</fullName>
    </recommendedName>
</protein>
<dbReference type="OrthoDB" id="8421922at2"/>